<name>A0ABU6IGK5_9ACTN</name>
<evidence type="ECO:0000313" key="1">
    <source>
        <dbReference type="EMBL" id="MEC4175483.1"/>
    </source>
</evidence>
<accession>A0ABU6IGK5</accession>
<gene>
    <name evidence="1" type="ORF">VIN30_03370</name>
</gene>
<dbReference type="SUPFAM" id="SSF53146">
    <property type="entry name" value="Nitrogenase accessory factor-like"/>
    <property type="match status" value="1"/>
</dbReference>
<sequence length="135" mass="14482">MRIAVACDGLEVAPLTSRCESFTCYSTNNGIIASCCNVPNMGVTVQESIDILKKIDVDVLIARSFGDELMRALEAADIECVTQDQDVPRAAADAYLHTTLMGESGLTGAYATAEPLDELDDAFARIEYKLVAKTA</sequence>
<dbReference type="EMBL" id="JAYMFF010000004">
    <property type="protein sequence ID" value="MEC4175483.1"/>
    <property type="molecule type" value="Genomic_DNA"/>
</dbReference>
<keyword evidence="2" id="KW-1185">Reference proteome</keyword>
<dbReference type="Proteomes" id="UP001349994">
    <property type="component" value="Unassembled WGS sequence"/>
</dbReference>
<dbReference type="InterPro" id="IPR036105">
    <property type="entry name" value="DiNase_FeMo-co_biosyn_sf"/>
</dbReference>
<protein>
    <submittedName>
        <fullName evidence="1">Dinitrogenase iron-molybdenum cofactor biosynthesis protein</fullName>
    </submittedName>
</protein>
<organism evidence="1 2">
    <name type="scientific">Adlercreutzia wanghongyangiae</name>
    <dbReference type="NCBI Taxonomy" id="3111451"/>
    <lineage>
        <taxon>Bacteria</taxon>
        <taxon>Bacillati</taxon>
        <taxon>Actinomycetota</taxon>
        <taxon>Coriobacteriia</taxon>
        <taxon>Eggerthellales</taxon>
        <taxon>Eggerthellaceae</taxon>
        <taxon>Adlercreutzia</taxon>
    </lineage>
</organism>
<evidence type="ECO:0000313" key="2">
    <source>
        <dbReference type="Proteomes" id="UP001349994"/>
    </source>
</evidence>
<comment type="caution">
    <text evidence="1">The sequence shown here is derived from an EMBL/GenBank/DDBJ whole genome shotgun (WGS) entry which is preliminary data.</text>
</comment>
<reference evidence="1 2" key="1">
    <citation type="submission" date="2024-01" db="EMBL/GenBank/DDBJ databases">
        <title>novel species in genus Adlercreutzia.</title>
        <authorList>
            <person name="Liu X."/>
        </authorList>
    </citation>
    <scope>NUCLEOTIDE SEQUENCE [LARGE SCALE GENOMIC DNA]</scope>
    <source>
        <strain evidence="1 2">R7</strain>
    </source>
</reference>
<proteinExistence type="predicted"/>
<dbReference type="RefSeq" id="WP_326423714.1">
    <property type="nucleotide sequence ID" value="NZ_JAYMFF010000004.1"/>
</dbReference>
<dbReference type="Gene3D" id="3.30.420.130">
    <property type="entry name" value="Dinitrogenase iron-molybdenum cofactor biosynthesis domain"/>
    <property type="match status" value="1"/>
</dbReference>
<dbReference type="PROSITE" id="PS51257">
    <property type="entry name" value="PROKAR_LIPOPROTEIN"/>
    <property type="match status" value="1"/>
</dbReference>